<accession>A0A1M5XWD4</accession>
<organism evidence="1 2">
    <name type="scientific">Marivita hallyeonensis</name>
    <dbReference type="NCBI Taxonomy" id="996342"/>
    <lineage>
        <taxon>Bacteria</taxon>
        <taxon>Pseudomonadati</taxon>
        <taxon>Pseudomonadota</taxon>
        <taxon>Alphaproteobacteria</taxon>
        <taxon>Rhodobacterales</taxon>
        <taxon>Roseobacteraceae</taxon>
        <taxon>Marivita</taxon>
    </lineage>
</organism>
<dbReference type="Proteomes" id="UP000184221">
    <property type="component" value="Unassembled WGS sequence"/>
</dbReference>
<dbReference type="Pfam" id="PF04365">
    <property type="entry name" value="BrnT_toxin"/>
    <property type="match status" value="1"/>
</dbReference>
<name>A0A1M5XWD4_9RHOB</name>
<dbReference type="InterPro" id="IPR038573">
    <property type="entry name" value="BrnT_sf"/>
</dbReference>
<dbReference type="RefSeq" id="WP_218588652.1">
    <property type="nucleotide sequence ID" value="NZ_FQXC01000009.1"/>
</dbReference>
<evidence type="ECO:0000313" key="1">
    <source>
        <dbReference type="EMBL" id="SHI04110.1"/>
    </source>
</evidence>
<protein>
    <submittedName>
        <fullName evidence="1">Uncharacterized conserved protein, DUF497 family</fullName>
    </submittedName>
</protein>
<dbReference type="EMBL" id="FQXC01000009">
    <property type="protein sequence ID" value="SHI04110.1"/>
    <property type="molecule type" value="Genomic_DNA"/>
</dbReference>
<keyword evidence="2" id="KW-1185">Reference proteome</keyword>
<dbReference type="Gene3D" id="3.10.450.530">
    <property type="entry name" value="Ribonuclease toxin, BrnT, of type II toxin-antitoxin system"/>
    <property type="match status" value="1"/>
</dbReference>
<reference evidence="1 2" key="1">
    <citation type="submission" date="2016-11" db="EMBL/GenBank/DDBJ databases">
        <authorList>
            <person name="Jaros S."/>
            <person name="Januszkiewicz K."/>
            <person name="Wedrychowicz H."/>
        </authorList>
    </citation>
    <scope>NUCLEOTIDE SEQUENCE [LARGE SCALE GENOMIC DNA]</scope>
    <source>
        <strain evidence="1 2">DSM 29431</strain>
    </source>
</reference>
<evidence type="ECO:0000313" key="2">
    <source>
        <dbReference type="Proteomes" id="UP000184221"/>
    </source>
</evidence>
<gene>
    <name evidence="1" type="ORF">SAMN05443551_4165</name>
</gene>
<dbReference type="STRING" id="996342.SAMN05443551_4165"/>
<proteinExistence type="predicted"/>
<dbReference type="AlphaFoldDB" id="A0A1M5XWD4"/>
<dbReference type="InterPro" id="IPR007460">
    <property type="entry name" value="BrnT_toxin"/>
</dbReference>
<sequence length="172" mass="19803">MQKFEWDEDKNHINITKHGIDFAVACRIFEGFTLDVEDTRFDYGEVRVKTLGQIEQVAVLLVVHTDRHGTYRLERPTQRNAHAMSKRYKRALILNELAKVPDSDIDYSDIPELGPEFWENAKVTPPRTKPVVSLRLPEDVIEFFQGDDPRGYTQRMAAVLKAYAEAQKSKGP</sequence>